<organism evidence="1">
    <name type="scientific">Rhizophora mucronata</name>
    <name type="common">Asiatic mangrove</name>
    <dbReference type="NCBI Taxonomy" id="61149"/>
    <lineage>
        <taxon>Eukaryota</taxon>
        <taxon>Viridiplantae</taxon>
        <taxon>Streptophyta</taxon>
        <taxon>Embryophyta</taxon>
        <taxon>Tracheophyta</taxon>
        <taxon>Spermatophyta</taxon>
        <taxon>Magnoliopsida</taxon>
        <taxon>eudicotyledons</taxon>
        <taxon>Gunneridae</taxon>
        <taxon>Pentapetalae</taxon>
        <taxon>rosids</taxon>
        <taxon>fabids</taxon>
        <taxon>Malpighiales</taxon>
        <taxon>Rhizophoraceae</taxon>
        <taxon>Rhizophora</taxon>
    </lineage>
</organism>
<reference evidence="1" key="1">
    <citation type="submission" date="2018-02" db="EMBL/GenBank/DDBJ databases">
        <title>Rhizophora mucronata_Transcriptome.</title>
        <authorList>
            <person name="Meera S.P."/>
            <person name="Sreeshan A."/>
            <person name="Augustine A."/>
        </authorList>
    </citation>
    <scope>NUCLEOTIDE SEQUENCE</scope>
    <source>
        <tissue evidence="1">Leaf</tissue>
    </source>
</reference>
<evidence type="ECO:0000313" key="1">
    <source>
        <dbReference type="EMBL" id="MBX62723.1"/>
    </source>
</evidence>
<dbReference type="EMBL" id="GGEC01082239">
    <property type="protein sequence ID" value="MBX62723.1"/>
    <property type="molecule type" value="Transcribed_RNA"/>
</dbReference>
<dbReference type="AlphaFoldDB" id="A0A2P2Q6V4"/>
<name>A0A2P2Q6V4_RHIMU</name>
<accession>A0A2P2Q6V4</accession>
<proteinExistence type="predicted"/>
<protein>
    <submittedName>
        <fullName evidence="1">Uncharacterized protein</fullName>
    </submittedName>
</protein>
<sequence length="24" mass="3098">MEESRLHESLIRWQWIEREKQEGK</sequence>